<feature type="non-terminal residue" evidence="1">
    <location>
        <position position="76"/>
    </location>
</feature>
<keyword evidence="2" id="KW-1185">Reference proteome</keyword>
<sequence>MIIDNNLLMAQMAQRWDDVRSHFDHSSHTNLYLVDKEKPSGVVRITFTVREFTFDFGGPSSLEFFQMEDLDMDMKS</sequence>
<proteinExistence type="predicted"/>
<evidence type="ECO:0000313" key="1">
    <source>
        <dbReference type="EMBL" id="VDK60061.1"/>
    </source>
</evidence>
<dbReference type="EMBL" id="UYRV01014085">
    <property type="protein sequence ID" value="VDK60061.1"/>
    <property type="molecule type" value="Genomic_DNA"/>
</dbReference>
<accession>A0A3P6T4N3</accession>
<evidence type="ECO:0000313" key="2">
    <source>
        <dbReference type="Proteomes" id="UP000271889"/>
    </source>
</evidence>
<dbReference type="OrthoDB" id="28045at2759"/>
<name>A0A3P6T4N3_CYLGO</name>
<gene>
    <name evidence="1" type="ORF">CGOC_LOCUS4883</name>
</gene>
<reference evidence="1 2" key="1">
    <citation type="submission" date="2018-11" db="EMBL/GenBank/DDBJ databases">
        <authorList>
            <consortium name="Pathogen Informatics"/>
        </authorList>
    </citation>
    <scope>NUCLEOTIDE SEQUENCE [LARGE SCALE GENOMIC DNA]</scope>
</reference>
<dbReference type="AlphaFoldDB" id="A0A3P6T4N3"/>
<protein>
    <submittedName>
        <fullName evidence="1">Uncharacterized protein</fullName>
    </submittedName>
</protein>
<dbReference type="Proteomes" id="UP000271889">
    <property type="component" value="Unassembled WGS sequence"/>
</dbReference>
<organism evidence="1 2">
    <name type="scientific">Cylicostephanus goldi</name>
    <name type="common">Nematode worm</name>
    <dbReference type="NCBI Taxonomy" id="71465"/>
    <lineage>
        <taxon>Eukaryota</taxon>
        <taxon>Metazoa</taxon>
        <taxon>Ecdysozoa</taxon>
        <taxon>Nematoda</taxon>
        <taxon>Chromadorea</taxon>
        <taxon>Rhabditida</taxon>
        <taxon>Rhabditina</taxon>
        <taxon>Rhabditomorpha</taxon>
        <taxon>Strongyloidea</taxon>
        <taxon>Strongylidae</taxon>
        <taxon>Cylicostephanus</taxon>
    </lineage>
</organism>